<accession>A0A1A6DXQ6</accession>
<evidence type="ECO:0000313" key="7">
    <source>
        <dbReference type="Proteomes" id="UP000091969"/>
    </source>
</evidence>
<evidence type="ECO:0000256" key="1">
    <source>
        <dbReference type="ARBA" id="ARBA00023015"/>
    </source>
</evidence>
<evidence type="ECO:0000256" key="3">
    <source>
        <dbReference type="ARBA" id="ARBA00023163"/>
    </source>
</evidence>
<dbReference type="InterPro" id="IPR011991">
    <property type="entry name" value="ArsR-like_HTH"/>
</dbReference>
<dbReference type="Gene3D" id="3.30.70.920">
    <property type="match status" value="1"/>
</dbReference>
<dbReference type="Pfam" id="PF13412">
    <property type="entry name" value="HTH_24"/>
    <property type="match status" value="1"/>
</dbReference>
<organism evidence="6 7">
    <name type="scientific">Tepidimonas fonticaldi</name>
    <dbReference type="NCBI Taxonomy" id="1101373"/>
    <lineage>
        <taxon>Bacteria</taxon>
        <taxon>Pseudomonadati</taxon>
        <taxon>Pseudomonadota</taxon>
        <taxon>Betaproteobacteria</taxon>
        <taxon>Burkholderiales</taxon>
        <taxon>Tepidimonas</taxon>
    </lineage>
</organism>
<keyword evidence="1" id="KW-0805">Transcription regulation</keyword>
<dbReference type="OrthoDB" id="9091488at2"/>
<dbReference type="GO" id="GO:0043200">
    <property type="term" value="P:response to amino acid"/>
    <property type="evidence" value="ECO:0007669"/>
    <property type="project" value="TreeGrafter"/>
</dbReference>
<keyword evidence="2" id="KW-0238">DNA-binding</keyword>
<dbReference type="InterPro" id="IPR036390">
    <property type="entry name" value="WH_DNA-bd_sf"/>
</dbReference>
<dbReference type="InterPro" id="IPR019887">
    <property type="entry name" value="Tscrpt_reg_AsnC/Lrp_C"/>
</dbReference>
<dbReference type="Gene3D" id="1.10.10.10">
    <property type="entry name" value="Winged helix-like DNA-binding domain superfamily/Winged helix DNA-binding domain"/>
    <property type="match status" value="1"/>
</dbReference>
<dbReference type="AlphaFoldDB" id="A0A1A6DXQ6"/>
<dbReference type="EMBL" id="LZDH01000023">
    <property type="protein sequence ID" value="OBS31461.1"/>
    <property type="molecule type" value="Genomic_DNA"/>
</dbReference>
<comment type="caution">
    <text evidence="6">The sequence shown here is derived from an EMBL/GenBank/DDBJ whole genome shotgun (WGS) entry which is preliminary data.</text>
</comment>
<dbReference type="InterPro" id="IPR019888">
    <property type="entry name" value="Tscrpt_reg_AsnC-like"/>
</dbReference>
<dbReference type="InterPro" id="IPR011008">
    <property type="entry name" value="Dimeric_a/b-barrel"/>
</dbReference>
<keyword evidence="7" id="KW-1185">Reference proteome</keyword>
<sequence length="181" mass="19869">MNNIFSTNFSIDERDLHLLDALQTDAAQPLNALAARCGVSAPTVLRRVRRLEAAGLIERRVAILQPERLAAVLGEGLTAIVEIGLERQGDEHLRAFEARAVAEPAVQQCYRVSAGPDFVLVVAARDMADYHALVQRLFTEQGNVRQVKAYFSVRRSKFDPRLPLPTVPPHRGADKPPAAGV</sequence>
<evidence type="ECO:0000313" key="6">
    <source>
        <dbReference type="EMBL" id="OBS31461.1"/>
    </source>
</evidence>
<evidence type="ECO:0000259" key="5">
    <source>
        <dbReference type="PROSITE" id="PS50956"/>
    </source>
</evidence>
<dbReference type="CDD" id="cd00090">
    <property type="entry name" value="HTH_ARSR"/>
    <property type="match status" value="1"/>
</dbReference>
<dbReference type="GO" id="GO:0006355">
    <property type="term" value="P:regulation of DNA-templated transcription"/>
    <property type="evidence" value="ECO:0007669"/>
    <property type="project" value="UniProtKB-ARBA"/>
</dbReference>
<gene>
    <name evidence="6" type="ORF">A9O67_00945</name>
</gene>
<dbReference type="InterPro" id="IPR036388">
    <property type="entry name" value="WH-like_DNA-bd_sf"/>
</dbReference>
<dbReference type="GO" id="GO:0005829">
    <property type="term" value="C:cytosol"/>
    <property type="evidence" value="ECO:0007669"/>
    <property type="project" value="TreeGrafter"/>
</dbReference>
<dbReference type="GO" id="GO:0043565">
    <property type="term" value="F:sequence-specific DNA binding"/>
    <property type="evidence" value="ECO:0007669"/>
    <property type="project" value="InterPro"/>
</dbReference>
<dbReference type="PANTHER" id="PTHR30154">
    <property type="entry name" value="LEUCINE-RESPONSIVE REGULATORY PROTEIN"/>
    <property type="match status" value="1"/>
</dbReference>
<reference evidence="6 7" key="1">
    <citation type="submission" date="2016-06" db="EMBL/GenBank/DDBJ databases">
        <title>Genome sequence of Tepidimonas fonticaldi PL17.</title>
        <authorList>
            <person name="Pinnaka A.K."/>
        </authorList>
    </citation>
    <scope>NUCLEOTIDE SEQUENCE [LARGE SCALE GENOMIC DNA]</scope>
    <source>
        <strain evidence="6 7">PL17</strain>
    </source>
</reference>
<keyword evidence="3" id="KW-0804">Transcription</keyword>
<dbReference type="SMART" id="SM00344">
    <property type="entry name" value="HTH_ASNC"/>
    <property type="match status" value="1"/>
</dbReference>
<dbReference type="Pfam" id="PF01037">
    <property type="entry name" value="AsnC_trans_reg"/>
    <property type="match status" value="1"/>
</dbReference>
<dbReference type="SUPFAM" id="SSF46785">
    <property type="entry name" value="Winged helix' DNA-binding domain"/>
    <property type="match status" value="1"/>
</dbReference>
<evidence type="ECO:0000256" key="4">
    <source>
        <dbReference type="SAM" id="MobiDB-lite"/>
    </source>
</evidence>
<dbReference type="PROSITE" id="PS50956">
    <property type="entry name" value="HTH_ASNC_2"/>
    <property type="match status" value="1"/>
</dbReference>
<dbReference type="InterPro" id="IPR000485">
    <property type="entry name" value="AsnC-type_HTH_dom"/>
</dbReference>
<dbReference type="PRINTS" id="PR00033">
    <property type="entry name" value="HTHASNC"/>
</dbReference>
<protein>
    <submittedName>
        <fullName evidence="6">AsnC family transcriptional regulator</fullName>
    </submittedName>
</protein>
<dbReference type="RefSeq" id="WP_068607226.1">
    <property type="nucleotide sequence ID" value="NZ_LZDH01000023.1"/>
</dbReference>
<dbReference type="Proteomes" id="UP000091969">
    <property type="component" value="Unassembled WGS sequence"/>
</dbReference>
<evidence type="ECO:0000256" key="2">
    <source>
        <dbReference type="ARBA" id="ARBA00023125"/>
    </source>
</evidence>
<feature type="domain" description="HTH asnC-type" evidence="5">
    <location>
        <begin position="11"/>
        <end position="78"/>
    </location>
</feature>
<feature type="region of interest" description="Disordered" evidence="4">
    <location>
        <begin position="162"/>
        <end position="181"/>
    </location>
</feature>
<proteinExistence type="predicted"/>
<dbReference type="SUPFAM" id="SSF54909">
    <property type="entry name" value="Dimeric alpha+beta barrel"/>
    <property type="match status" value="1"/>
</dbReference>
<dbReference type="PANTHER" id="PTHR30154:SF34">
    <property type="entry name" value="TRANSCRIPTIONAL REGULATOR AZLB"/>
    <property type="match status" value="1"/>
</dbReference>
<name>A0A1A6DXQ6_9BURK</name>
<dbReference type="STRING" id="1101373.A9O67_00945"/>